<dbReference type="Proteomes" id="UP000179057">
    <property type="component" value="Unassembled WGS sequence"/>
</dbReference>
<accession>A0A1F8DZB7</accession>
<dbReference type="GO" id="GO:0030170">
    <property type="term" value="F:pyridoxal phosphate binding"/>
    <property type="evidence" value="ECO:0007669"/>
    <property type="project" value="TreeGrafter"/>
</dbReference>
<dbReference type="Pfam" id="PF01041">
    <property type="entry name" value="DegT_DnrJ_EryC1"/>
    <property type="match status" value="1"/>
</dbReference>
<dbReference type="AlphaFoldDB" id="A0A1F8DZB7"/>
<dbReference type="GO" id="GO:0000271">
    <property type="term" value="P:polysaccharide biosynthetic process"/>
    <property type="evidence" value="ECO:0007669"/>
    <property type="project" value="TreeGrafter"/>
</dbReference>
<dbReference type="GO" id="GO:0008483">
    <property type="term" value="F:transaminase activity"/>
    <property type="evidence" value="ECO:0007669"/>
    <property type="project" value="TreeGrafter"/>
</dbReference>
<evidence type="ECO:0000313" key="6">
    <source>
        <dbReference type="Proteomes" id="UP000179057"/>
    </source>
</evidence>
<organism evidence="5 6">
    <name type="scientific">Candidatus Wolfebacteria bacterium RIFOXYD1_FULL_48_65</name>
    <dbReference type="NCBI Taxonomy" id="1802561"/>
    <lineage>
        <taxon>Bacteria</taxon>
        <taxon>Candidatus Wolfeibacteriota</taxon>
    </lineage>
</organism>
<keyword evidence="2 4" id="KW-0663">Pyridoxal phosphate</keyword>
<dbReference type="NCBIfam" id="NF011936">
    <property type="entry name" value="PRK15407.1"/>
    <property type="match status" value="1"/>
</dbReference>
<dbReference type="InterPro" id="IPR015422">
    <property type="entry name" value="PyrdxlP-dep_Trfase_small"/>
</dbReference>
<dbReference type="InterPro" id="IPR015421">
    <property type="entry name" value="PyrdxlP-dep_Trfase_major"/>
</dbReference>
<name>A0A1F8DZB7_9BACT</name>
<evidence type="ECO:0000256" key="1">
    <source>
        <dbReference type="ARBA" id="ARBA00001933"/>
    </source>
</evidence>
<comment type="similarity">
    <text evidence="3 4">Belongs to the DegT/DnrJ/EryC1 family.</text>
</comment>
<evidence type="ECO:0000313" key="5">
    <source>
        <dbReference type="EMBL" id="OGM93860.1"/>
    </source>
</evidence>
<dbReference type="CDD" id="cd00616">
    <property type="entry name" value="AHBA_syn"/>
    <property type="match status" value="1"/>
</dbReference>
<dbReference type="InterPro" id="IPR000653">
    <property type="entry name" value="DegT/StrS_aminotransferase"/>
</dbReference>
<dbReference type="FunFam" id="3.40.640.10:FF:000079">
    <property type="entry name" value="LPS biosynthesis protein"/>
    <property type="match status" value="1"/>
</dbReference>
<sequence length="444" mass="50404">MAQDRERIISFVKKYLKDRPQPGPFIPGQTPVPVSGKVVSGLDMQYMIEAVLDGHWTEGRFAEEFEERLASFIRVRYCSIVNSGSSANLLALTALTSFRIPEDRRLKKGDEVITVAAGFPTTINPIIQNGLRPVFVDIEPGTYNASIDSIMEAVSSRTRAVFLAHTLGNPFEAQTLRTLCDELGLWLVEDNCDALGTKHRSVHTGAFGHLSTCSFYPAHHITMGEGGAVLTDDPLLHKIVRSLRDWGRDCSCATGADNACGKRFTQQHGDLPYGYDHKYVYSELGYNMKVTDMQAALGLAQLERLPTFIRRRRENFSFLHMFFRELYDSFILPEWSMHSQPSWFGYPLTIRDTAGFTRGELLKFLEQKKIGTRLLFAGNVTNQPYFKNYDFRWRSVGKAEGNRIVLPNTDIVMDRMFWIGVYPGLNIEMINYVTKSFKEFLASR</sequence>
<dbReference type="EMBL" id="MGIV01000019">
    <property type="protein sequence ID" value="OGM93860.1"/>
    <property type="molecule type" value="Genomic_DNA"/>
</dbReference>
<dbReference type="Gene3D" id="3.40.640.10">
    <property type="entry name" value="Type I PLP-dependent aspartate aminotransferase-like (Major domain)"/>
    <property type="match status" value="1"/>
</dbReference>
<comment type="caution">
    <text evidence="5">The sequence shown here is derived from an EMBL/GenBank/DDBJ whole genome shotgun (WGS) entry which is preliminary data.</text>
</comment>
<proteinExistence type="inferred from homology"/>
<dbReference type="Gene3D" id="3.90.1150.10">
    <property type="entry name" value="Aspartate Aminotransferase, domain 1"/>
    <property type="match status" value="1"/>
</dbReference>
<protein>
    <submittedName>
        <fullName evidence="5">Lipopolysaccharide biosynthesis protein RfbH</fullName>
    </submittedName>
</protein>
<evidence type="ECO:0000256" key="4">
    <source>
        <dbReference type="RuleBase" id="RU004508"/>
    </source>
</evidence>
<dbReference type="PANTHER" id="PTHR30244:SF34">
    <property type="entry name" value="DTDP-4-AMINO-4,6-DIDEOXYGALACTOSE TRANSAMINASE"/>
    <property type="match status" value="1"/>
</dbReference>
<comment type="cofactor">
    <cofactor evidence="1">
        <name>pyridoxal 5'-phosphate</name>
        <dbReference type="ChEBI" id="CHEBI:597326"/>
    </cofactor>
</comment>
<gene>
    <name evidence="5" type="ORF">A2610_00375</name>
</gene>
<dbReference type="SUPFAM" id="SSF53383">
    <property type="entry name" value="PLP-dependent transferases"/>
    <property type="match status" value="1"/>
</dbReference>
<dbReference type="PANTHER" id="PTHR30244">
    <property type="entry name" value="TRANSAMINASE"/>
    <property type="match status" value="1"/>
</dbReference>
<reference evidence="5 6" key="1">
    <citation type="journal article" date="2016" name="Nat. Commun.">
        <title>Thousands of microbial genomes shed light on interconnected biogeochemical processes in an aquifer system.</title>
        <authorList>
            <person name="Anantharaman K."/>
            <person name="Brown C.T."/>
            <person name="Hug L.A."/>
            <person name="Sharon I."/>
            <person name="Castelle C.J."/>
            <person name="Probst A.J."/>
            <person name="Thomas B.C."/>
            <person name="Singh A."/>
            <person name="Wilkins M.J."/>
            <person name="Karaoz U."/>
            <person name="Brodie E.L."/>
            <person name="Williams K.H."/>
            <person name="Hubbard S.S."/>
            <person name="Banfield J.F."/>
        </authorList>
    </citation>
    <scope>NUCLEOTIDE SEQUENCE [LARGE SCALE GENOMIC DNA]</scope>
</reference>
<evidence type="ECO:0000256" key="2">
    <source>
        <dbReference type="ARBA" id="ARBA00022898"/>
    </source>
</evidence>
<dbReference type="PIRSF" id="PIRSF000390">
    <property type="entry name" value="PLP_StrS"/>
    <property type="match status" value="1"/>
</dbReference>
<evidence type="ECO:0000256" key="3">
    <source>
        <dbReference type="ARBA" id="ARBA00037999"/>
    </source>
</evidence>
<dbReference type="InterPro" id="IPR015424">
    <property type="entry name" value="PyrdxlP-dep_Trfase"/>
</dbReference>